<dbReference type="OrthoDB" id="295069at2157"/>
<reference evidence="1 2" key="1">
    <citation type="submission" date="2017-09" db="EMBL/GenBank/DDBJ databases">
        <authorList>
            <person name="Ehlers B."/>
            <person name="Leendertz F.H."/>
        </authorList>
    </citation>
    <scope>NUCLEOTIDE SEQUENCE [LARGE SCALE GENOMIC DNA]</scope>
    <source>
        <strain evidence="1 2">DSM 27208</strain>
    </source>
</reference>
<evidence type="ECO:0000313" key="2">
    <source>
        <dbReference type="Proteomes" id="UP000219453"/>
    </source>
</evidence>
<protein>
    <recommendedName>
        <fullName evidence="3">Rubrerythrin-like domain-containing protein</fullName>
    </recommendedName>
</protein>
<accession>A0A285N573</accession>
<dbReference type="AlphaFoldDB" id="A0A285N573"/>
<dbReference type="RefSeq" id="WP_179747380.1">
    <property type="nucleotide sequence ID" value="NZ_OBEJ01000001.1"/>
</dbReference>
<proteinExistence type="predicted"/>
<dbReference type="Proteomes" id="UP000219453">
    <property type="component" value="Unassembled WGS sequence"/>
</dbReference>
<evidence type="ECO:0008006" key="3">
    <source>
        <dbReference type="Google" id="ProtNLM"/>
    </source>
</evidence>
<evidence type="ECO:0000313" key="1">
    <source>
        <dbReference type="EMBL" id="SNZ04592.1"/>
    </source>
</evidence>
<keyword evidence="2" id="KW-1185">Reference proteome</keyword>
<sequence>MGLVERLRSAVGGHSDGRLYECGTCEETFAYAPSVDNPTCPYCDAELRATEVA</sequence>
<dbReference type="EMBL" id="OBEJ01000001">
    <property type="protein sequence ID" value="SNZ04592.1"/>
    <property type="molecule type" value="Genomic_DNA"/>
</dbReference>
<name>A0A285N573_NATPI</name>
<gene>
    <name evidence="1" type="ORF">SAMN06269185_0613</name>
</gene>
<organism evidence="1 2">
    <name type="scientific">Natronoarchaeum philippinense</name>
    <dbReference type="NCBI Taxonomy" id="558529"/>
    <lineage>
        <taxon>Archaea</taxon>
        <taxon>Methanobacteriati</taxon>
        <taxon>Methanobacteriota</taxon>
        <taxon>Stenosarchaea group</taxon>
        <taxon>Halobacteria</taxon>
        <taxon>Halobacteriales</taxon>
        <taxon>Natronoarchaeaceae</taxon>
    </lineage>
</organism>